<dbReference type="Pfam" id="PF00575">
    <property type="entry name" value="S1"/>
    <property type="match status" value="3"/>
</dbReference>
<dbReference type="GO" id="GO:0022627">
    <property type="term" value="C:cytosolic small ribosomal subunit"/>
    <property type="evidence" value="ECO:0007669"/>
    <property type="project" value="TreeGrafter"/>
</dbReference>
<feature type="domain" description="S1 motif" evidence="5">
    <location>
        <begin position="107"/>
        <end position="175"/>
    </location>
</feature>
<feature type="region of interest" description="Disordered" evidence="4">
    <location>
        <begin position="355"/>
        <end position="400"/>
    </location>
</feature>
<evidence type="ECO:0000256" key="2">
    <source>
        <dbReference type="ARBA" id="ARBA00022980"/>
    </source>
</evidence>
<feature type="compositionally biased region" description="Basic and acidic residues" evidence="4">
    <location>
        <begin position="365"/>
        <end position="380"/>
    </location>
</feature>
<dbReference type="GO" id="GO:0006412">
    <property type="term" value="P:translation"/>
    <property type="evidence" value="ECO:0007669"/>
    <property type="project" value="TreeGrafter"/>
</dbReference>
<feature type="domain" description="S1 motif" evidence="5">
    <location>
        <begin position="196"/>
        <end position="264"/>
    </location>
</feature>
<keyword evidence="2 6" id="KW-0689">Ribosomal protein</keyword>
<evidence type="ECO:0000256" key="3">
    <source>
        <dbReference type="ARBA" id="ARBA00023274"/>
    </source>
</evidence>
<comment type="caution">
    <text evidence="6">The sequence shown here is derived from an EMBL/GenBank/DDBJ whole genome shotgun (WGS) entry which is preliminary data.</text>
</comment>
<dbReference type="GO" id="GO:0003729">
    <property type="term" value="F:mRNA binding"/>
    <property type="evidence" value="ECO:0007669"/>
    <property type="project" value="TreeGrafter"/>
</dbReference>
<dbReference type="SMART" id="SM00316">
    <property type="entry name" value="S1"/>
    <property type="match status" value="4"/>
</dbReference>
<reference evidence="6 7" key="1">
    <citation type="submission" date="2020-08" db="EMBL/GenBank/DDBJ databases">
        <title>Genomic Encyclopedia of Type Strains, Phase IV (KMG-IV): sequencing the most valuable type-strain genomes for metagenomic binning, comparative biology and taxonomic classification.</title>
        <authorList>
            <person name="Goeker M."/>
        </authorList>
    </citation>
    <scope>NUCLEOTIDE SEQUENCE [LARGE SCALE GENOMIC DNA]</scope>
    <source>
        <strain evidence="6 7">DSM 28570</strain>
    </source>
</reference>
<dbReference type="CDD" id="cd04465">
    <property type="entry name" value="S1_RPS1_repeat_ec2_hs2"/>
    <property type="match status" value="1"/>
</dbReference>
<organism evidence="6 7">
    <name type="scientific">Desulfoprunum benzoelyticum</name>
    <dbReference type="NCBI Taxonomy" id="1506996"/>
    <lineage>
        <taxon>Bacteria</taxon>
        <taxon>Pseudomonadati</taxon>
        <taxon>Thermodesulfobacteriota</taxon>
        <taxon>Desulfobulbia</taxon>
        <taxon>Desulfobulbales</taxon>
        <taxon>Desulfobulbaceae</taxon>
        <taxon>Desulfoprunum</taxon>
    </lineage>
</organism>
<dbReference type="Proteomes" id="UP000539642">
    <property type="component" value="Unassembled WGS sequence"/>
</dbReference>
<gene>
    <name evidence="6" type="ORF">HNQ81_001372</name>
</gene>
<dbReference type="NCBIfam" id="NF005208">
    <property type="entry name" value="PRK06676.1"/>
    <property type="match status" value="1"/>
</dbReference>
<dbReference type="PRINTS" id="PR00681">
    <property type="entry name" value="RIBOSOMALS1"/>
</dbReference>
<dbReference type="PANTHER" id="PTHR10724:SF7">
    <property type="entry name" value="SMALL RIBOSOMAL SUBUNIT PROTEIN BS1C"/>
    <property type="match status" value="1"/>
</dbReference>
<proteinExistence type="inferred from homology"/>
<evidence type="ECO:0000313" key="6">
    <source>
        <dbReference type="EMBL" id="MBB5347651.1"/>
    </source>
</evidence>
<dbReference type="InterPro" id="IPR003029">
    <property type="entry name" value="S1_domain"/>
</dbReference>
<feature type="domain" description="S1 motif" evidence="5">
    <location>
        <begin position="26"/>
        <end position="90"/>
    </location>
</feature>
<name>A0A840V3E1_9BACT</name>
<protein>
    <submittedName>
        <fullName evidence="6">Small subunit ribosomal protein S1</fullName>
    </submittedName>
</protein>
<dbReference type="AlphaFoldDB" id="A0A840V3E1"/>
<dbReference type="PROSITE" id="PS50126">
    <property type="entry name" value="S1"/>
    <property type="match status" value="4"/>
</dbReference>
<evidence type="ECO:0000256" key="4">
    <source>
        <dbReference type="SAM" id="MobiDB-lite"/>
    </source>
</evidence>
<dbReference type="RefSeq" id="WP_183349591.1">
    <property type="nucleotide sequence ID" value="NZ_JACHEO010000005.1"/>
</dbReference>
<dbReference type="EMBL" id="JACHEO010000005">
    <property type="protein sequence ID" value="MBB5347651.1"/>
    <property type="molecule type" value="Genomic_DNA"/>
</dbReference>
<evidence type="ECO:0000313" key="7">
    <source>
        <dbReference type="Proteomes" id="UP000539642"/>
    </source>
</evidence>
<keyword evidence="3" id="KW-0687">Ribonucleoprotein</keyword>
<dbReference type="SUPFAM" id="SSF50249">
    <property type="entry name" value="Nucleic acid-binding proteins"/>
    <property type="match status" value="4"/>
</dbReference>
<keyword evidence="7" id="KW-1185">Reference proteome</keyword>
<dbReference type="PANTHER" id="PTHR10724">
    <property type="entry name" value="30S RIBOSOMAL PROTEIN S1"/>
    <property type="match status" value="1"/>
</dbReference>
<comment type="similarity">
    <text evidence="1">Belongs to the bacterial ribosomal protein bS1 family.</text>
</comment>
<sequence>MSTTDDSFADLFNQEEKKQLRRIAPGQKITATIVGISGESVFLDVGGKSEGVMNTSEITDSSGQPTKAVGDTIEVYFLKSRSGESLFTRRIGSGSDADHLEEAWRSAIPVEGLVKEEIKGGFEITLGSNVRAFCPYSQISLRRSSDPAGEFIGARLPFRITRFEEGGRNIVVSARAIQEEERAERREELINTLEEGQTVEGTVTSLRDFGAFVDIGGVDALIPISEIGWSRVDNIAEHVSIGQLVKVVIKSLDWGRDRISVSLRQAMADPWETIPLQFPEGSTQHGRVARLAPFGAFVTLAPGIDGLIHISRLGGGRRIHHPREVLEEGQEIEVKVESLDPAGRKMSLAPADYVSPESLEANEQGEYRRFVEKSGRESAETRTGSLGDLLKAKLAEKKRR</sequence>
<dbReference type="GO" id="GO:0003735">
    <property type="term" value="F:structural constituent of ribosome"/>
    <property type="evidence" value="ECO:0007669"/>
    <property type="project" value="TreeGrafter"/>
</dbReference>
<dbReference type="InterPro" id="IPR012340">
    <property type="entry name" value="NA-bd_OB-fold"/>
</dbReference>
<dbReference type="InterPro" id="IPR035104">
    <property type="entry name" value="Ribosomal_protein_S1-like"/>
</dbReference>
<evidence type="ECO:0000259" key="5">
    <source>
        <dbReference type="PROSITE" id="PS50126"/>
    </source>
</evidence>
<feature type="compositionally biased region" description="Basic and acidic residues" evidence="4">
    <location>
        <begin position="390"/>
        <end position="400"/>
    </location>
</feature>
<dbReference type="Gene3D" id="2.40.50.140">
    <property type="entry name" value="Nucleic acid-binding proteins"/>
    <property type="match status" value="4"/>
</dbReference>
<dbReference type="CDD" id="cd05688">
    <property type="entry name" value="S1_RPS1_repeat_ec3"/>
    <property type="match status" value="1"/>
</dbReference>
<feature type="domain" description="S1 motif" evidence="5">
    <location>
        <begin position="281"/>
        <end position="351"/>
    </location>
</feature>
<accession>A0A840V3E1</accession>
<evidence type="ECO:0000256" key="1">
    <source>
        <dbReference type="ARBA" id="ARBA00006767"/>
    </source>
</evidence>
<dbReference type="InterPro" id="IPR050437">
    <property type="entry name" value="Ribos_protein_bS1-like"/>
</dbReference>